<sequence length="108" mass="12401">MAARRRRAVFLVGISFATTGTRRPVMVDSRSQPNLVGSVRDGAFWFASGVPFFFSDKGSPILVMRERSPSPRTNSPLVRHFRRHSSRQLHRRRRGDKGMFVVCIGHWF</sequence>
<evidence type="ECO:0000313" key="1">
    <source>
        <dbReference type="EMBL" id="EXB47732.1"/>
    </source>
</evidence>
<organism evidence="1 2">
    <name type="scientific">Morus notabilis</name>
    <dbReference type="NCBI Taxonomy" id="981085"/>
    <lineage>
        <taxon>Eukaryota</taxon>
        <taxon>Viridiplantae</taxon>
        <taxon>Streptophyta</taxon>
        <taxon>Embryophyta</taxon>
        <taxon>Tracheophyta</taxon>
        <taxon>Spermatophyta</taxon>
        <taxon>Magnoliopsida</taxon>
        <taxon>eudicotyledons</taxon>
        <taxon>Gunneridae</taxon>
        <taxon>Pentapetalae</taxon>
        <taxon>rosids</taxon>
        <taxon>fabids</taxon>
        <taxon>Rosales</taxon>
        <taxon>Moraceae</taxon>
        <taxon>Moreae</taxon>
        <taxon>Morus</taxon>
    </lineage>
</organism>
<dbReference type="Proteomes" id="UP000030645">
    <property type="component" value="Unassembled WGS sequence"/>
</dbReference>
<name>W9RBK0_9ROSA</name>
<protein>
    <submittedName>
        <fullName evidence="1">Uncharacterized protein</fullName>
    </submittedName>
</protein>
<proteinExistence type="predicted"/>
<reference evidence="2" key="1">
    <citation type="submission" date="2013-01" db="EMBL/GenBank/DDBJ databases">
        <title>Draft Genome Sequence of a Mulberry Tree, Morus notabilis C.K. Schneid.</title>
        <authorList>
            <person name="He N."/>
            <person name="Zhao S."/>
        </authorList>
    </citation>
    <scope>NUCLEOTIDE SEQUENCE</scope>
</reference>
<gene>
    <name evidence="1" type="ORF">L484_010518</name>
</gene>
<evidence type="ECO:0000313" key="2">
    <source>
        <dbReference type="Proteomes" id="UP000030645"/>
    </source>
</evidence>
<accession>W9RBK0</accession>
<dbReference type="AlphaFoldDB" id="W9RBK0"/>
<keyword evidence="2" id="KW-1185">Reference proteome</keyword>
<dbReference type="EMBL" id="KE343933">
    <property type="protein sequence ID" value="EXB47732.1"/>
    <property type="molecule type" value="Genomic_DNA"/>
</dbReference>